<evidence type="ECO:0000256" key="4">
    <source>
        <dbReference type="ARBA" id="ARBA00022840"/>
    </source>
</evidence>
<dbReference type="GO" id="GO:0016887">
    <property type="term" value="F:ATP hydrolysis activity"/>
    <property type="evidence" value="ECO:0007669"/>
    <property type="project" value="InterPro"/>
</dbReference>
<evidence type="ECO:0000259" key="5">
    <source>
        <dbReference type="PROSITE" id="PS50893"/>
    </source>
</evidence>
<keyword evidence="3" id="KW-0547">Nucleotide-binding</keyword>
<evidence type="ECO:0000313" key="6">
    <source>
        <dbReference type="EMBL" id="MVO98587.1"/>
    </source>
</evidence>
<accession>A0A7X3FF86</accession>
<evidence type="ECO:0000256" key="2">
    <source>
        <dbReference type="ARBA" id="ARBA00022448"/>
    </source>
</evidence>
<dbReference type="Gene3D" id="3.40.50.300">
    <property type="entry name" value="P-loop containing nucleotide triphosphate hydrolases"/>
    <property type="match status" value="1"/>
</dbReference>
<evidence type="ECO:0000313" key="7">
    <source>
        <dbReference type="Proteomes" id="UP000490800"/>
    </source>
</evidence>
<dbReference type="OrthoDB" id="9804819at2"/>
<gene>
    <name evidence="6" type="ORF">EDM21_03395</name>
</gene>
<dbReference type="SUPFAM" id="SSF52540">
    <property type="entry name" value="P-loop containing nucleoside triphosphate hydrolases"/>
    <property type="match status" value="1"/>
</dbReference>
<dbReference type="Proteomes" id="UP000490800">
    <property type="component" value="Unassembled WGS sequence"/>
</dbReference>
<keyword evidence="2" id="KW-0813">Transport</keyword>
<reference evidence="6 7" key="1">
    <citation type="journal article" date="2019" name="Microorganisms">
        <title>Paenibacillus lutrae sp. nov., A Chitinolytic Species Isolated from A River Otter in Castril Natural Park, Granada, Spain.</title>
        <authorList>
            <person name="Rodriguez M."/>
            <person name="Reina J.C."/>
            <person name="Bejar V."/>
            <person name="Llamas I."/>
        </authorList>
    </citation>
    <scope>NUCLEOTIDE SEQUENCE [LARGE SCALE GENOMIC DNA]</scope>
    <source>
        <strain evidence="6 7">N10</strain>
    </source>
</reference>
<dbReference type="InterPro" id="IPR027417">
    <property type="entry name" value="P-loop_NTPase"/>
</dbReference>
<feature type="domain" description="ABC transporter" evidence="5">
    <location>
        <begin position="5"/>
        <end position="230"/>
    </location>
</feature>
<dbReference type="SMART" id="SM00382">
    <property type="entry name" value="AAA"/>
    <property type="match status" value="1"/>
</dbReference>
<proteinExistence type="inferred from homology"/>
<dbReference type="AlphaFoldDB" id="A0A7X3FF86"/>
<dbReference type="InterPro" id="IPR003593">
    <property type="entry name" value="AAA+_ATPase"/>
</dbReference>
<dbReference type="PANTHER" id="PTHR42711:SF5">
    <property type="entry name" value="ABC TRANSPORTER ATP-BINDING PROTEIN NATA"/>
    <property type="match status" value="1"/>
</dbReference>
<evidence type="ECO:0000256" key="3">
    <source>
        <dbReference type="ARBA" id="ARBA00022741"/>
    </source>
</evidence>
<keyword evidence="7" id="KW-1185">Reference proteome</keyword>
<evidence type="ECO:0000256" key="1">
    <source>
        <dbReference type="ARBA" id="ARBA00005417"/>
    </source>
</evidence>
<name>A0A7X3FF86_9BACL</name>
<comment type="similarity">
    <text evidence="1">Belongs to the ABC transporter superfamily.</text>
</comment>
<dbReference type="PROSITE" id="PS50893">
    <property type="entry name" value="ABC_TRANSPORTER_2"/>
    <property type="match status" value="1"/>
</dbReference>
<dbReference type="InterPro" id="IPR017871">
    <property type="entry name" value="ABC_transporter-like_CS"/>
</dbReference>
<sequence length="296" mass="33543">MRSLIKVQSLTKVYSNGKGIRNVSFDVKEGEVFGFLGPNGAGKTTTLRHLMGFVNPSSGKASIHGLDCRRNAAQIQKNLGYLPGEIAFYDNMTGIQFLTFIDELRGRKDHLRRDQLMARFELESDRKIRKMSKGMKQKVGLIAAFMHDPAVLILDEPTSGLDPLMQKRFVELIIDERNRGKTILMSSHLFNEIDHTCERAGIIREGEIVTVENIRTLKGALPQSFIVTLADGEDMKILRNSGLHYTQRDPLVVEIMIKEDYDPMLRTLSQCKVVHMVSSPQTLEQIFMGFYGKEHE</sequence>
<dbReference type="EMBL" id="RHLK01000002">
    <property type="protein sequence ID" value="MVO98587.1"/>
    <property type="molecule type" value="Genomic_DNA"/>
</dbReference>
<dbReference type="CDD" id="cd03230">
    <property type="entry name" value="ABC_DR_subfamily_A"/>
    <property type="match status" value="1"/>
</dbReference>
<dbReference type="InterPro" id="IPR050763">
    <property type="entry name" value="ABC_transporter_ATP-binding"/>
</dbReference>
<keyword evidence="4 6" id="KW-0067">ATP-binding</keyword>
<comment type="caution">
    <text evidence="6">The sequence shown here is derived from an EMBL/GenBank/DDBJ whole genome shotgun (WGS) entry which is preliminary data.</text>
</comment>
<dbReference type="GO" id="GO:0005524">
    <property type="term" value="F:ATP binding"/>
    <property type="evidence" value="ECO:0007669"/>
    <property type="project" value="UniProtKB-KW"/>
</dbReference>
<dbReference type="Pfam" id="PF00005">
    <property type="entry name" value="ABC_tran"/>
    <property type="match status" value="1"/>
</dbReference>
<protein>
    <submittedName>
        <fullName evidence="6">ATP-binding cassette domain-containing protein</fullName>
    </submittedName>
</protein>
<dbReference type="PANTHER" id="PTHR42711">
    <property type="entry name" value="ABC TRANSPORTER ATP-BINDING PROTEIN"/>
    <property type="match status" value="1"/>
</dbReference>
<dbReference type="InterPro" id="IPR003439">
    <property type="entry name" value="ABC_transporter-like_ATP-bd"/>
</dbReference>
<organism evidence="6 7">
    <name type="scientific">Paenibacillus lutrae</name>
    <dbReference type="NCBI Taxonomy" id="2078573"/>
    <lineage>
        <taxon>Bacteria</taxon>
        <taxon>Bacillati</taxon>
        <taxon>Bacillota</taxon>
        <taxon>Bacilli</taxon>
        <taxon>Bacillales</taxon>
        <taxon>Paenibacillaceae</taxon>
        <taxon>Paenibacillus</taxon>
    </lineage>
</organism>
<dbReference type="PROSITE" id="PS00211">
    <property type="entry name" value="ABC_TRANSPORTER_1"/>
    <property type="match status" value="1"/>
</dbReference>